<feature type="domain" description="Ricin B lectin" evidence="2">
    <location>
        <begin position="132"/>
        <end position="210"/>
    </location>
</feature>
<dbReference type="SUPFAM" id="SSF50370">
    <property type="entry name" value="Ricin B-like lectins"/>
    <property type="match status" value="1"/>
</dbReference>
<reference evidence="3 4" key="1">
    <citation type="submission" date="2016-07" db="EMBL/GenBank/DDBJ databases">
        <title>Pervasive Adenine N6-methylation of Active Genes in Fungi.</title>
        <authorList>
            <consortium name="DOE Joint Genome Institute"/>
            <person name="Mondo S.J."/>
            <person name="Dannebaum R.O."/>
            <person name="Kuo R.C."/>
            <person name="Labutti K."/>
            <person name="Haridas S."/>
            <person name="Kuo A."/>
            <person name="Salamov A."/>
            <person name="Ahrendt S.R."/>
            <person name="Lipzen A."/>
            <person name="Sullivan W."/>
            <person name="Andreopoulos W.B."/>
            <person name="Clum A."/>
            <person name="Lindquist E."/>
            <person name="Daum C."/>
            <person name="Ramamoorthy G.K."/>
            <person name="Gryganskyi A."/>
            <person name="Culley D."/>
            <person name="Magnuson J.K."/>
            <person name="James T.Y."/>
            <person name="O'Malley M.A."/>
            <person name="Stajich J.E."/>
            <person name="Spatafora J.W."/>
            <person name="Visel A."/>
            <person name="Grigoriev I.V."/>
        </authorList>
    </citation>
    <scope>NUCLEOTIDE SEQUENCE [LARGE SCALE GENOMIC DNA]</scope>
    <source>
        <strain evidence="3 4">PL171</strain>
    </source>
</reference>
<dbReference type="EMBL" id="MCFL01000004">
    <property type="protein sequence ID" value="ORZ39765.1"/>
    <property type="molecule type" value="Genomic_DNA"/>
</dbReference>
<dbReference type="Proteomes" id="UP000193411">
    <property type="component" value="Unassembled WGS sequence"/>
</dbReference>
<gene>
    <name evidence="3" type="ORF">BCR44DRAFT_55676</name>
</gene>
<keyword evidence="4" id="KW-1185">Reference proteome</keyword>
<proteinExistence type="predicted"/>
<name>A0A1Y2HYR4_9FUNG</name>
<keyword evidence="1" id="KW-0732">Signal</keyword>
<dbReference type="PROSITE" id="PS50231">
    <property type="entry name" value="RICIN_B_LECTIN"/>
    <property type="match status" value="1"/>
</dbReference>
<accession>A0A1Y2HYR4</accession>
<evidence type="ECO:0000313" key="3">
    <source>
        <dbReference type="EMBL" id="ORZ39765.1"/>
    </source>
</evidence>
<evidence type="ECO:0000256" key="1">
    <source>
        <dbReference type="SAM" id="SignalP"/>
    </source>
</evidence>
<organism evidence="3 4">
    <name type="scientific">Catenaria anguillulae PL171</name>
    <dbReference type="NCBI Taxonomy" id="765915"/>
    <lineage>
        <taxon>Eukaryota</taxon>
        <taxon>Fungi</taxon>
        <taxon>Fungi incertae sedis</taxon>
        <taxon>Blastocladiomycota</taxon>
        <taxon>Blastocladiomycetes</taxon>
        <taxon>Blastocladiales</taxon>
        <taxon>Catenariaceae</taxon>
        <taxon>Catenaria</taxon>
    </lineage>
</organism>
<sequence length="228" mass="25645">MFTTIHPFKLVLVLLILAVGQIAATPAPLVNSVVSLDSPSNSNTTIVSANRQGQASAEDVMDDPDYPWISDHNGCDYSHRCLDVEQSRKTWQSSDAQMWSCNRNPTAQRFTIQGYTVFRKHFRITAAAPNSDGRYCLDVPGGNAYEGQSVRWWLCNRESSAAQNWMFHNRQGYPNGWISPLSRPDLCLDPAGGESADRDGQPMILWRCSDRVIHHFKLGNWDSLACRR</sequence>
<dbReference type="InterPro" id="IPR000772">
    <property type="entry name" value="Ricin_B_lectin"/>
</dbReference>
<dbReference type="Gene3D" id="2.80.10.50">
    <property type="match status" value="1"/>
</dbReference>
<dbReference type="AlphaFoldDB" id="A0A1Y2HYR4"/>
<dbReference type="Pfam" id="PF00652">
    <property type="entry name" value="Ricin_B_lectin"/>
    <property type="match status" value="1"/>
</dbReference>
<dbReference type="OrthoDB" id="6770063at2759"/>
<feature type="signal peptide" evidence="1">
    <location>
        <begin position="1"/>
        <end position="24"/>
    </location>
</feature>
<keyword evidence="3" id="KW-0430">Lectin</keyword>
<dbReference type="GO" id="GO:0030246">
    <property type="term" value="F:carbohydrate binding"/>
    <property type="evidence" value="ECO:0007669"/>
    <property type="project" value="UniProtKB-KW"/>
</dbReference>
<feature type="chain" id="PRO_5013390868" evidence="1">
    <location>
        <begin position="25"/>
        <end position="228"/>
    </location>
</feature>
<evidence type="ECO:0000313" key="4">
    <source>
        <dbReference type="Proteomes" id="UP000193411"/>
    </source>
</evidence>
<comment type="caution">
    <text evidence="3">The sequence shown here is derived from an EMBL/GenBank/DDBJ whole genome shotgun (WGS) entry which is preliminary data.</text>
</comment>
<dbReference type="InterPro" id="IPR035992">
    <property type="entry name" value="Ricin_B-like_lectins"/>
</dbReference>
<evidence type="ECO:0000259" key="2">
    <source>
        <dbReference type="Pfam" id="PF00652"/>
    </source>
</evidence>
<protein>
    <submittedName>
        <fullName evidence="3">Ricin-type beta-trefoil lectin domain-domain-containing protein</fullName>
    </submittedName>
</protein>
<dbReference type="CDD" id="cd00161">
    <property type="entry name" value="beta-trefoil_Ricin-like"/>
    <property type="match status" value="1"/>
</dbReference>